<dbReference type="AlphaFoldDB" id="A0AAV2G7Q5"/>
<accession>A0AAV2G7Q5</accession>
<gene>
    <name evidence="2" type="ORF">LTRI10_LOCUS46403</name>
</gene>
<proteinExistence type="predicted"/>
<name>A0AAV2G7Q5_9ROSI</name>
<evidence type="ECO:0000313" key="2">
    <source>
        <dbReference type="EMBL" id="CAL1406695.1"/>
    </source>
</evidence>
<feature type="region of interest" description="Disordered" evidence="1">
    <location>
        <begin position="1"/>
        <end position="33"/>
    </location>
</feature>
<dbReference type="Proteomes" id="UP001497516">
    <property type="component" value="Chromosome 8"/>
</dbReference>
<dbReference type="EMBL" id="OZ034821">
    <property type="protein sequence ID" value="CAL1406695.1"/>
    <property type="molecule type" value="Genomic_DNA"/>
</dbReference>
<evidence type="ECO:0000313" key="3">
    <source>
        <dbReference type="Proteomes" id="UP001497516"/>
    </source>
</evidence>
<keyword evidence="3" id="KW-1185">Reference proteome</keyword>
<protein>
    <submittedName>
        <fullName evidence="2">Uncharacterized protein</fullName>
    </submittedName>
</protein>
<reference evidence="2 3" key="1">
    <citation type="submission" date="2024-04" db="EMBL/GenBank/DDBJ databases">
        <authorList>
            <person name="Fracassetti M."/>
        </authorList>
    </citation>
    <scope>NUCLEOTIDE SEQUENCE [LARGE SCALE GENOMIC DNA]</scope>
</reference>
<sequence>MARRKSTLGSAGRGWRGGSRPLGNAVGGEEKRTTKMLGVTGELRRELLLLATDAGGEEKRKKKAEVGCWGLRIRGEERSWLLGREGGRLQY</sequence>
<evidence type="ECO:0000256" key="1">
    <source>
        <dbReference type="SAM" id="MobiDB-lite"/>
    </source>
</evidence>
<organism evidence="2 3">
    <name type="scientific">Linum trigynum</name>
    <dbReference type="NCBI Taxonomy" id="586398"/>
    <lineage>
        <taxon>Eukaryota</taxon>
        <taxon>Viridiplantae</taxon>
        <taxon>Streptophyta</taxon>
        <taxon>Embryophyta</taxon>
        <taxon>Tracheophyta</taxon>
        <taxon>Spermatophyta</taxon>
        <taxon>Magnoliopsida</taxon>
        <taxon>eudicotyledons</taxon>
        <taxon>Gunneridae</taxon>
        <taxon>Pentapetalae</taxon>
        <taxon>rosids</taxon>
        <taxon>fabids</taxon>
        <taxon>Malpighiales</taxon>
        <taxon>Linaceae</taxon>
        <taxon>Linum</taxon>
    </lineage>
</organism>